<dbReference type="Pfam" id="PF01535">
    <property type="entry name" value="PPR"/>
    <property type="match status" value="3"/>
</dbReference>
<reference evidence="5 6" key="1">
    <citation type="submission" date="2024-12" db="EMBL/GenBank/DDBJ databases">
        <title>The unique morphological basis and parallel evolutionary history of personate flowers in Penstemon.</title>
        <authorList>
            <person name="Depatie T.H."/>
            <person name="Wessinger C.A."/>
        </authorList>
    </citation>
    <scope>NUCLEOTIDE SEQUENCE [LARGE SCALE GENOMIC DNA]</scope>
    <source>
        <strain evidence="5">WTNN_2</strain>
        <tissue evidence="5">Leaf</tissue>
    </source>
</reference>
<feature type="repeat" description="PPR" evidence="3">
    <location>
        <begin position="288"/>
        <end position="322"/>
    </location>
</feature>
<name>A0ABD3TTA3_9LAMI</name>
<comment type="similarity">
    <text evidence="1">Belongs to the PPR family. P subfamily.</text>
</comment>
<proteinExistence type="inferred from homology"/>
<keyword evidence="2" id="KW-0677">Repeat</keyword>
<dbReference type="InterPro" id="IPR002885">
    <property type="entry name" value="PPR_rpt"/>
</dbReference>
<sequence length="476" mass="53687">MSRNIALKKLPKPGLHNPTPPRPPPPAAADSSHYLSTLNPTTKTQLSQLATLLATHVKKSATSITPKDLLHFFKTRLHHHPTLSHLDFHLFRYAATIDSFRHDHSTFEYMVRSLVSSHRLDSLPSLLHFIAANPCPCSDGIFSCPMTEPIFRVSITSFCRTGKFDDALYAFDTMKRLIDGKPDVALYNIVIHGFVKFGNLGRGLEFYRRMIRDRVRPDSVTFNTLISGYCRNNRFDLALEVFKEMKEKGCVPNVVSFNTLIKGFFRDEKVEEAVGMAHEMIELGCEFSYVTCEILVDGLCRKRKVMEAADLIVGFSRKGVLPKGFDYFVLIEMLCGDGKVERAFEFVHELWNNGYVPSVIACTTLIEGLRGVGRTEELVNLTRKMLDNGIIPDSVTFSCVIQDMCNVGRAMEANKLRLLASKKGLDQDGMMYRILISGYTKEGKKEGEILVNEMLDRGFIPDIATYNMLMNDVSKS</sequence>
<evidence type="ECO:0000313" key="6">
    <source>
        <dbReference type="Proteomes" id="UP001634393"/>
    </source>
</evidence>
<evidence type="ECO:0000256" key="4">
    <source>
        <dbReference type="SAM" id="MobiDB-lite"/>
    </source>
</evidence>
<accession>A0ABD3TTA3</accession>
<dbReference type="Pfam" id="PF13041">
    <property type="entry name" value="PPR_2"/>
    <property type="match status" value="3"/>
</dbReference>
<feature type="repeat" description="PPR" evidence="3">
    <location>
        <begin position="358"/>
        <end position="392"/>
    </location>
</feature>
<dbReference type="AlphaFoldDB" id="A0ABD3TTA3"/>
<dbReference type="NCBIfam" id="TIGR00756">
    <property type="entry name" value="PPR"/>
    <property type="match status" value="5"/>
</dbReference>
<dbReference type="InterPro" id="IPR011990">
    <property type="entry name" value="TPR-like_helical_dom_sf"/>
</dbReference>
<evidence type="ECO:0000313" key="5">
    <source>
        <dbReference type="EMBL" id="KAL3839268.1"/>
    </source>
</evidence>
<dbReference type="EMBL" id="JBJXBP010000003">
    <property type="protein sequence ID" value="KAL3839268.1"/>
    <property type="molecule type" value="Genomic_DNA"/>
</dbReference>
<evidence type="ECO:0000256" key="1">
    <source>
        <dbReference type="ARBA" id="ARBA00007626"/>
    </source>
</evidence>
<evidence type="ECO:0000256" key="3">
    <source>
        <dbReference type="PROSITE-ProRule" id="PRU00708"/>
    </source>
</evidence>
<evidence type="ECO:0008006" key="7">
    <source>
        <dbReference type="Google" id="ProtNLM"/>
    </source>
</evidence>
<comment type="caution">
    <text evidence="5">The sequence shown here is derived from an EMBL/GenBank/DDBJ whole genome shotgun (WGS) entry which is preliminary data.</text>
</comment>
<gene>
    <name evidence="5" type="ORF">ACJIZ3_023859</name>
</gene>
<dbReference type="PANTHER" id="PTHR47447:SF28">
    <property type="entry name" value="PENTACOTRIPEPTIDE-REPEAT REGION OF PRORP DOMAIN-CONTAINING PROTEIN"/>
    <property type="match status" value="1"/>
</dbReference>
<feature type="repeat" description="PPR" evidence="3">
    <location>
        <begin position="218"/>
        <end position="252"/>
    </location>
</feature>
<evidence type="ECO:0000256" key="2">
    <source>
        <dbReference type="ARBA" id="ARBA00022737"/>
    </source>
</evidence>
<organism evidence="5 6">
    <name type="scientific">Penstemon smallii</name>
    <dbReference type="NCBI Taxonomy" id="265156"/>
    <lineage>
        <taxon>Eukaryota</taxon>
        <taxon>Viridiplantae</taxon>
        <taxon>Streptophyta</taxon>
        <taxon>Embryophyta</taxon>
        <taxon>Tracheophyta</taxon>
        <taxon>Spermatophyta</taxon>
        <taxon>Magnoliopsida</taxon>
        <taxon>eudicotyledons</taxon>
        <taxon>Gunneridae</taxon>
        <taxon>Pentapetalae</taxon>
        <taxon>asterids</taxon>
        <taxon>lamiids</taxon>
        <taxon>Lamiales</taxon>
        <taxon>Plantaginaceae</taxon>
        <taxon>Cheloneae</taxon>
        <taxon>Penstemon</taxon>
    </lineage>
</organism>
<feature type="compositionally biased region" description="Pro residues" evidence="4">
    <location>
        <begin position="18"/>
        <end position="27"/>
    </location>
</feature>
<feature type="repeat" description="PPR" evidence="3">
    <location>
        <begin position="253"/>
        <end position="287"/>
    </location>
</feature>
<dbReference type="PANTHER" id="PTHR47447">
    <property type="entry name" value="OS03G0856100 PROTEIN"/>
    <property type="match status" value="1"/>
</dbReference>
<feature type="repeat" description="PPR" evidence="3">
    <location>
        <begin position="323"/>
        <end position="357"/>
    </location>
</feature>
<feature type="region of interest" description="Disordered" evidence="4">
    <location>
        <begin position="1"/>
        <end position="33"/>
    </location>
</feature>
<dbReference type="Gene3D" id="1.25.40.10">
    <property type="entry name" value="Tetratricopeptide repeat domain"/>
    <property type="match status" value="5"/>
</dbReference>
<keyword evidence="6" id="KW-1185">Reference proteome</keyword>
<dbReference type="Proteomes" id="UP001634393">
    <property type="component" value="Unassembled WGS sequence"/>
</dbReference>
<feature type="repeat" description="PPR" evidence="3">
    <location>
        <begin position="183"/>
        <end position="217"/>
    </location>
</feature>
<dbReference type="PROSITE" id="PS51375">
    <property type="entry name" value="PPR"/>
    <property type="match status" value="6"/>
</dbReference>
<protein>
    <recommendedName>
        <fullName evidence="7">Pentatricopeptide repeat-containing protein</fullName>
    </recommendedName>
</protein>